<keyword evidence="3 5" id="KW-0663">Pyridoxal phosphate</keyword>
<name>A0A9D1WHV0_9FIRM</name>
<gene>
    <name evidence="6" type="ORF">IAA45_06385</name>
</gene>
<protein>
    <submittedName>
        <fullName evidence="6">Aminotransferase class IV</fullName>
    </submittedName>
</protein>
<dbReference type="GO" id="GO:0005829">
    <property type="term" value="C:cytosol"/>
    <property type="evidence" value="ECO:0007669"/>
    <property type="project" value="TreeGrafter"/>
</dbReference>
<evidence type="ECO:0000313" key="7">
    <source>
        <dbReference type="Proteomes" id="UP000886817"/>
    </source>
</evidence>
<evidence type="ECO:0000256" key="4">
    <source>
        <dbReference type="RuleBase" id="RU004106"/>
    </source>
</evidence>
<dbReference type="InterPro" id="IPR036038">
    <property type="entry name" value="Aminotransferase-like"/>
</dbReference>
<reference evidence="6" key="1">
    <citation type="journal article" date="2021" name="PeerJ">
        <title>Extensive microbial diversity within the chicken gut microbiome revealed by metagenomics and culture.</title>
        <authorList>
            <person name="Gilroy R."/>
            <person name="Ravi A."/>
            <person name="Getino M."/>
            <person name="Pursley I."/>
            <person name="Horton D.L."/>
            <person name="Alikhan N.F."/>
            <person name="Baker D."/>
            <person name="Gharbi K."/>
            <person name="Hall N."/>
            <person name="Watson M."/>
            <person name="Adriaenssens E.M."/>
            <person name="Foster-Nyarko E."/>
            <person name="Jarju S."/>
            <person name="Secka A."/>
            <person name="Antonio M."/>
            <person name="Oren A."/>
            <person name="Chaudhuri R.R."/>
            <person name="La Ragione R."/>
            <person name="Hildebrand F."/>
            <person name="Pallen M.J."/>
        </authorList>
    </citation>
    <scope>NUCLEOTIDE SEQUENCE</scope>
    <source>
        <strain evidence="6">ChiSjej1B19-8411</strain>
    </source>
</reference>
<dbReference type="SUPFAM" id="SSF56752">
    <property type="entry name" value="D-aminoacid aminotransferase-like PLP-dependent enzymes"/>
    <property type="match status" value="1"/>
</dbReference>
<dbReference type="PANTHER" id="PTHR42743:SF11">
    <property type="entry name" value="AMINODEOXYCHORISMATE LYASE"/>
    <property type="match status" value="1"/>
</dbReference>
<evidence type="ECO:0000256" key="1">
    <source>
        <dbReference type="ARBA" id="ARBA00001933"/>
    </source>
</evidence>
<keyword evidence="6" id="KW-0808">Transferase</keyword>
<dbReference type="InterPro" id="IPR043132">
    <property type="entry name" value="BCAT-like_C"/>
</dbReference>
<dbReference type="InterPro" id="IPR050571">
    <property type="entry name" value="Class-IV_PLP-Dep_Aminotrnsfr"/>
</dbReference>
<dbReference type="Gene3D" id="3.20.10.10">
    <property type="entry name" value="D-amino Acid Aminotransferase, subunit A, domain 2"/>
    <property type="match status" value="1"/>
</dbReference>
<comment type="similarity">
    <text evidence="2 4">Belongs to the class-IV pyridoxal-phosphate-dependent aminotransferase family.</text>
</comment>
<dbReference type="AlphaFoldDB" id="A0A9D1WHV0"/>
<dbReference type="GO" id="GO:0046394">
    <property type="term" value="P:carboxylic acid biosynthetic process"/>
    <property type="evidence" value="ECO:0007669"/>
    <property type="project" value="UniProtKB-ARBA"/>
</dbReference>
<comment type="cofactor">
    <cofactor evidence="1 5">
        <name>pyridoxal 5'-phosphate</name>
        <dbReference type="ChEBI" id="CHEBI:597326"/>
    </cofactor>
</comment>
<evidence type="ECO:0000256" key="3">
    <source>
        <dbReference type="ARBA" id="ARBA00022898"/>
    </source>
</evidence>
<reference evidence="6" key="2">
    <citation type="submission" date="2021-04" db="EMBL/GenBank/DDBJ databases">
        <authorList>
            <person name="Gilroy R."/>
        </authorList>
    </citation>
    <scope>NUCLEOTIDE SEQUENCE</scope>
    <source>
        <strain evidence="6">ChiSjej1B19-8411</strain>
    </source>
</reference>
<dbReference type="FunFam" id="3.20.10.10:FF:000002">
    <property type="entry name" value="D-alanine aminotransferase"/>
    <property type="match status" value="1"/>
</dbReference>
<dbReference type="Proteomes" id="UP000886817">
    <property type="component" value="Unassembled WGS sequence"/>
</dbReference>
<organism evidence="6 7">
    <name type="scientific">Candidatus Blautia gallistercoris</name>
    <dbReference type="NCBI Taxonomy" id="2838490"/>
    <lineage>
        <taxon>Bacteria</taxon>
        <taxon>Bacillati</taxon>
        <taxon>Bacillota</taxon>
        <taxon>Clostridia</taxon>
        <taxon>Lachnospirales</taxon>
        <taxon>Lachnospiraceae</taxon>
        <taxon>Blautia</taxon>
    </lineage>
</organism>
<comment type="caution">
    <text evidence="6">The sequence shown here is derived from an EMBL/GenBank/DDBJ whole genome shotgun (WGS) entry which is preliminary data.</text>
</comment>
<dbReference type="InterPro" id="IPR043131">
    <property type="entry name" value="BCAT-like_N"/>
</dbReference>
<accession>A0A9D1WHV0</accession>
<dbReference type="GO" id="GO:0008483">
    <property type="term" value="F:transaminase activity"/>
    <property type="evidence" value="ECO:0007669"/>
    <property type="project" value="UniProtKB-KW"/>
</dbReference>
<sequence length="253" mass="28873">MLADEGYFFGIGAFETIAVEEGYPILLEEHYRRLERALYFLHVPVPVEKIGQEVEEALARPEMKMGRQVLKITVSEKNLLVTTRKNPYGDREYEQGFATDFSTVKRNETSPFTYHKTLNYGDCIWEKRKASRRGIQEPVFCNTRGVIAEGASTNVFFVKNGRICTPSVACGLLPGILREYLCSHYEVEEREIYPGEVPEMEEMFLTNSLMGVMPAISLGRHWFASQETGRRLLREYQSFCRISARSASGVEVG</sequence>
<dbReference type="PANTHER" id="PTHR42743">
    <property type="entry name" value="AMINO-ACID AMINOTRANSFERASE"/>
    <property type="match status" value="1"/>
</dbReference>
<dbReference type="PROSITE" id="PS00770">
    <property type="entry name" value="AA_TRANSFER_CLASS_4"/>
    <property type="match status" value="1"/>
</dbReference>
<dbReference type="Pfam" id="PF01063">
    <property type="entry name" value="Aminotran_4"/>
    <property type="match status" value="1"/>
</dbReference>
<evidence type="ECO:0000256" key="2">
    <source>
        <dbReference type="ARBA" id="ARBA00009320"/>
    </source>
</evidence>
<dbReference type="InterPro" id="IPR001544">
    <property type="entry name" value="Aminotrans_IV"/>
</dbReference>
<proteinExistence type="inferred from homology"/>
<evidence type="ECO:0000313" key="6">
    <source>
        <dbReference type="EMBL" id="HIX59328.1"/>
    </source>
</evidence>
<evidence type="ECO:0000256" key="5">
    <source>
        <dbReference type="RuleBase" id="RU004516"/>
    </source>
</evidence>
<keyword evidence="6" id="KW-0032">Aminotransferase</keyword>
<dbReference type="Gene3D" id="3.30.470.10">
    <property type="match status" value="1"/>
</dbReference>
<dbReference type="InterPro" id="IPR018300">
    <property type="entry name" value="Aminotrans_IV_CS"/>
</dbReference>
<dbReference type="EMBL" id="DXEX01000139">
    <property type="protein sequence ID" value="HIX59328.1"/>
    <property type="molecule type" value="Genomic_DNA"/>
</dbReference>
<dbReference type="GO" id="GO:0008652">
    <property type="term" value="P:amino acid biosynthetic process"/>
    <property type="evidence" value="ECO:0007669"/>
    <property type="project" value="UniProtKB-ARBA"/>
</dbReference>